<reference evidence="3 4" key="1">
    <citation type="submission" date="2024-04" db="EMBL/GenBank/DDBJ databases">
        <authorList>
            <consortium name="Genoscope - CEA"/>
            <person name="William W."/>
        </authorList>
    </citation>
    <scope>NUCLEOTIDE SEQUENCE [LARGE SCALE GENOMIC DNA]</scope>
</reference>
<protein>
    <submittedName>
        <fullName evidence="3">Uncharacterized protein</fullName>
    </submittedName>
</protein>
<feature type="region of interest" description="Disordered" evidence="1">
    <location>
        <begin position="200"/>
        <end position="226"/>
    </location>
</feature>
<keyword evidence="2" id="KW-0812">Transmembrane</keyword>
<dbReference type="Proteomes" id="UP001497497">
    <property type="component" value="Unassembled WGS sequence"/>
</dbReference>
<accession>A0AAV2IKE0</accession>
<evidence type="ECO:0000313" key="3">
    <source>
        <dbReference type="EMBL" id="CAL1546593.1"/>
    </source>
</evidence>
<evidence type="ECO:0000256" key="1">
    <source>
        <dbReference type="SAM" id="MobiDB-lite"/>
    </source>
</evidence>
<feature type="transmembrane region" description="Helical" evidence="2">
    <location>
        <begin position="41"/>
        <end position="62"/>
    </location>
</feature>
<sequence length="282" mass="30414">MAVVKLSCNNTVVNGTLHLVINLIQPNGGTNSTSAQDSMGAMRFTIAVVLVYGVGVIGLLGISARRNRRLELMDKEVNKFIKSKLSKYEERRAKKPKRTIYKLISSLHSIIQNDDPEGRFNPKPKSQVILGPGSSLCRANTWAGDAADAKPTGKNKLTCESVTLEADVIKTSPSGTACENPSCRSNHSPVHAVLMNSPTASGTIHSKASCHSNRSPGDASGLLRGNPPPALQKIHEEHDTACDEDNKVLGACLKFHESTKKVVSFKDIDTHDVSMNSTIIYV</sequence>
<keyword evidence="2" id="KW-1133">Transmembrane helix</keyword>
<keyword evidence="2" id="KW-0472">Membrane</keyword>
<dbReference type="EMBL" id="CAXITT010000831">
    <property type="protein sequence ID" value="CAL1546593.1"/>
    <property type="molecule type" value="Genomic_DNA"/>
</dbReference>
<gene>
    <name evidence="3" type="ORF">GSLYS_00019970001</name>
</gene>
<dbReference type="AlphaFoldDB" id="A0AAV2IKE0"/>
<feature type="compositionally biased region" description="Polar residues" evidence="1">
    <location>
        <begin position="200"/>
        <end position="215"/>
    </location>
</feature>
<organism evidence="3 4">
    <name type="scientific">Lymnaea stagnalis</name>
    <name type="common">Great pond snail</name>
    <name type="synonym">Helix stagnalis</name>
    <dbReference type="NCBI Taxonomy" id="6523"/>
    <lineage>
        <taxon>Eukaryota</taxon>
        <taxon>Metazoa</taxon>
        <taxon>Spiralia</taxon>
        <taxon>Lophotrochozoa</taxon>
        <taxon>Mollusca</taxon>
        <taxon>Gastropoda</taxon>
        <taxon>Heterobranchia</taxon>
        <taxon>Euthyneura</taxon>
        <taxon>Panpulmonata</taxon>
        <taxon>Hygrophila</taxon>
        <taxon>Lymnaeoidea</taxon>
        <taxon>Lymnaeidae</taxon>
        <taxon>Lymnaea</taxon>
    </lineage>
</organism>
<name>A0AAV2IKE0_LYMST</name>
<keyword evidence="4" id="KW-1185">Reference proteome</keyword>
<evidence type="ECO:0000256" key="2">
    <source>
        <dbReference type="SAM" id="Phobius"/>
    </source>
</evidence>
<proteinExistence type="predicted"/>
<comment type="caution">
    <text evidence="3">The sequence shown here is derived from an EMBL/GenBank/DDBJ whole genome shotgun (WGS) entry which is preliminary data.</text>
</comment>
<evidence type="ECO:0000313" key="4">
    <source>
        <dbReference type="Proteomes" id="UP001497497"/>
    </source>
</evidence>